<feature type="region of interest" description="Disordered" evidence="6">
    <location>
        <begin position="149"/>
        <end position="197"/>
    </location>
</feature>
<dbReference type="OrthoDB" id="783438at2759"/>
<sequence>MDSPPPSTPPYTRSSAEPRLRSKPASRLAPALDGGEGHNDTQIVPFLATPPSRKKSPLSASPLHLSSHSPVPLKDLLLLSPSPRHKPKGRLAVEESLEVAAAGGTPRRKGKSRAAAVAAMGLMGCASPRNARRARRRLEKEIVREEREIGPAEDDGGRVRRRRQSRSKVANKDRLSLLPSVPSSPSPAAVDGSDGRSSVDGLQEQIIELVMWKNVAKSTLCIISAMSHLGVIILGVAFFKDSVPHRHQLKTTRKLQLTEADVVRAAQVVLPVANAALAKTQEIFCGDPLRTLQVAPVLLFGAMYGHLITLRRLLATGFFLSFTLPKLCSCYSQQIHNKVESTISRVQEAWRSCPRKKLIAASAAPMFWNLFGVKSRIFAAFISLVILRYHHQQVEDNGKRERKEEGQQEAELQPEQDQP</sequence>
<evidence type="ECO:0000313" key="8">
    <source>
        <dbReference type="EMBL" id="URD92370.1"/>
    </source>
</evidence>
<evidence type="ECO:0000313" key="9">
    <source>
        <dbReference type="Proteomes" id="UP001055439"/>
    </source>
</evidence>
<reference evidence="8" key="1">
    <citation type="submission" date="2022-05" db="EMBL/GenBank/DDBJ databases">
        <title>The Musa troglodytarum L. genome provides insights into the mechanism of non-climacteric behaviour and enrichment of carotenoids.</title>
        <authorList>
            <person name="Wang J."/>
        </authorList>
    </citation>
    <scope>NUCLEOTIDE SEQUENCE</scope>
    <source>
        <tissue evidence="8">Leaf</tissue>
    </source>
</reference>
<keyword evidence="3" id="KW-0256">Endoplasmic reticulum</keyword>
<keyword evidence="4" id="KW-1133">Transmembrane helix</keyword>
<dbReference type="PANTHER" id="PTHR46626">
    <property type="entry name" value="RETICULON-LIKE PROTEIN B17"/>
    <property type="match status" value="1"/>
</dbReference>
<evidence type="ECO:0000256" key="4">
    <source>
        <dbReference type="ARBA" id="ARBA00022989"/>
    </source>
</evidence>
<dbReference type="GO" id="GO:0005789">
    <property type="term" value="C:endoplasmic reticulum membrane"/>
    <property type="evidence" value="ECO:0007669"/>
    <property type="project" value="UniProtKB-SubCell"/>
</dbReference>
<keyword evidence="9" id="KW-1185">Reference proteome</keyword>
<feature type="region of interest" description="Disordered" evidence="6">
    <location>
        <begin position="395"/>
        <end position="419"/>
    </location>
</feature>
<dbReference type="Proteomes" id="UP001055439">
    <property type="component" value="Chromosome 3"/>
</dbReference>
<name>A0A9E7JSV9_9LILI</name>
<protein>
    <submittedName>
        <fullName evidence="8">Reticulon</fullName>
    </submittedName>
</protein>
<organism evidence="8 9">
    <name type="scientific">Musa troglodytarum</name>
    <name type="common">fe'i banana</name>
    <dbReference type="NCBI Taxonomy" id="320322"/>
    <lineage>
        <taxon>Eukaryota</taxon>
        <taxon>Viridiplantae</taxon>
        <taxon>Streptophyta</taxon>
        <taxon>Embryophyta</taxon>
        <taxon>Tracheophyta</taxon>
        <taxon>Spermatophyta</taxon>
        <taxon>Magnoliopsida</taxon>
        <taxon>Liliopsida</taxon>
        <taxon>Zingiberales</taxon>
        <taxon>Musaceae</taxon>
        <taxon>Musa</taxon>
    </lineage>
</organism>
<dbReference type="AlphaFoldDB" id="A0A9E7JSV9"/>
<dbReference type="PANTHER" id="PTHR46626:SF2">
    <property type="entry name" value="RETICULON-LIKE PROTEIN B17"/>
    <property type="match status" value="1"/>
</dbReference>
<accession>A0A9E7JSV9</accession>
<proteinExistence type="predicted"/>
<feature type="domain" description="Reticulon" evidence="7">
    <location>
        <begin position="209"/>
        <end position="341"/>
    </location>
</feature>
<feature type="compositionally biased region" description="Basic and acidic residues" evidence="6">
    <location>
        <begin position="149"/>
        <end position="158"/>
    </location>
</feature>
<evidence type="ECO:0000256" key="5">
    <source>
        <dbReference type="ARBA" id="ARBA00023136"/>
    </source>
</evidence>
<feature type="compositionally biased region" description="Low complexity" evidence="6">
    <location>
        <begin position="57"/>
        <end position="69"/>
    </location>
</feature>
<keyword evidence="5" id="KW-0472">Membrane</keyword>
<feature type="region of interest" description="Disordered" evidence="6">
    <location>
        <begin position="1"/>
        <end position="69"/>
    </location>
</feature>
<dbReference type="InterPro" id="IPR003388">
    <property type="entry name" value="Reticulon"/>
</dbReference>
<dbReference type="EMBL" id="CP097505">
    <property type="protein sequence ID" value="URD92370.1"/>
    <property type="molecule type" value="Genomic_DNA"/>
</dbReference>
<keyword evidence="2" id="KW-0812">Transmembrane</keyword>
<evidence type="ECO:0000256" key="2">
    <source>
        <dbReference type="ARBA" id="ARBA00022692"/>
    </source>
</evidence>
<dbReference type="InterPro" id="IPR044647">
    <property type="entry name" value="RTNLB17/18/21"/>
</dbReference>
<gene>
    <name evidence="8" type="ORF">MUK42_00685</name>
</gene>
<evidence type="ECO:0000256" key="6">
    <source>
        <dbReference type="SAM" id="MobiDB-lite"/>
    </source>
</evidence>
<feature type="compositionally biased region" description="Low complexity" evidence="6">
    <location>
        <begin position="176"/>
        <end position="190"/>
    </location>
</feature>
<comment type="subcellular location">
    <subcellularLocation>
        <location evidence="1">Endoplasmic reticulum membrane</location>
        <topology evidence="1">Multi-pass membrane protein</topology>
    </subcellularLocation>
</comment>
<dbReference type="Pfam" id="PF02453">
    <property type="entry name" value="Reticulon"/>
    <property type="match status" value="1"/>
</dbReference>
<evidence type="ECO:0000256" key="3">
    <source>
        <dbReference type="ARBA" id="ARBA00022824"/>
    </source>
</evidence>
<evidence type="ECO:0000259" key="7">
    <source>
        <dbReference type="Pfam" id="PF02453"/>
    </source>
</evidence>
<feature type="compositionally biased region" description="Basic and acidic residues" evidence="6">
    <location>
        <begin position="395"/>
        <end position="406"/>
    </location>
</feature>
<evidence type="ECO:0000256" key="1">
    <source>
        <dbReference type="ARBA" id="ARBA00004477"/>
    </source>
</evidence>